<reference evidence="1 2" key="1">
    <citation type="submission" date="2016-09" db="EMBL/GenBank/DDBJ databases">
        <authorList>
            <person name="Capua I."/>
            <person name="De Benedictis P."/>
            <person name="Joannis T."/>
            <person name="Lombin L.H."/>
            <person name="Cattoli G."/>
        </authorList>
    </citation>
    <scope>NUCLEOTIDE SEQUENCE [LARGE SCALE GENOMIC DNA]</scope>
    <source>
        <strain evidence="1 2">ISLP-3</strain>
    </source>
</reference>
<evidence type="ECO:0000313" key="2">
    <source>
        <dbReference type="Proteomes" id="UP000199039"/>
    </source>
</evidence>
<dbReference type="RefSeq" id="WP_093182277.1">
    <property type="nucleotide sequence ID" value="NZ_FMYH01000002.1"/>
</dbReference>
<proteinExistence type="predicted"/>
<sequence>MTGELAQSGAFDREVVFEATDEFSQLRDGADQIGVVGKQAFDFVAALFVELSDPLLVAQLDLGGEARLELPIQFSDFALESLDGVVDVDQVRGACRSEWAGAGIGVLFLVPA</sequence>
<accession>A0A1G6KS80</accession>
<dbReference type="Proteomes" id="UP000199039">
    <property type="component" value="Unassembled WGS sequence"/>
</dbReference>
<organism evidence="1 2">
    <name type="scientific">Sanguibacter gelidistatuariae</name>
    <dbReference type="NCBI Taxonomy" id="1814289"/>
    <lineage>
        <taxon>Bacteria</taxon>
        <taxon>Bacillati</taxon>
        <taxon>Actinomycetota</taxon>
        <taxon>Actinomycetes</taxon>
        <taxon>Micrococcales</taxon>
        <taxon>Sanguibacteraceae</taxon>
        <taxon>Sanguibacter</taxon>
    </lineage>
</organism>
<dbReference type="AlphaFoldDB" id="A0A1G6KS80"/>
<gene>
    <name evidence="1" type="ORF">SAMN05216410_1656</name>
</gene>
<keyword evidence="2" id="KW-1185">Reference proteome</keyword>
<evidence type="ECO:0000313" key="1">
    <source>
        <dbReference type="EMBL" id="SDC33226.1"/>
    </source>
</evidence>
<name>A0A1G6KS80_9MICO</name>
<dbReference type="EMBL" id="FMYH01000002">
    <property type="protein sequence ID" value="SDC33226.1"/>
    <property type="molecule type" value="Genomic_DNA"/>
</dbReference>
<protein>
    <submittedName>
        <fullName evidence="1">Uncharacterized protein</fullName>
    </submittedName>
</protein>